<comment type="subcellular location">
    <subcellularLocation>
        <location evidence="1 10">Nucleus</location>
    </subcellularLocation>
</comment>
<dbReference type="CDD" id="cd20067">
    <property type="entry name" value="FH_FOXP4"/>
    <property type="match status" value="1"/>
</dbReference>
<organism evidence="13 14">
    <name type="scientific">Bos indicus x Bos taurus</name>
    <name type="common">Hybrid cattle</name>
    <dbReference type="NCBI Taxonomy" id="30522"/>
    <lineage>
        <taxon>Eukaryota</taxon>
        <taxon>Metazoa</taxon>
        <taxon>Chordata</taxon>
        <taxon>Craniata</taxon>
        <taxon>Vertebrata</taxon>
        <taxon>Euteleostomi</taxon>
        <taxon>Mammalia</taxon>
        <taxon>Eutheria</taxon>
        <taxon>Laurasiatheria</taxon>
        <taxon>Artiodactyla</taxon>
        <taxon>Ruminantia</taxon>
        <taxon>Pecora</taxon>
        <taxon>Bovidae</taxon>
        <taxon>Bovinae</taxon>
        <taxon>Bos</taxon>
    </lineage>
</organism>
<dbReference type="FunFam" id="1.20.5.340:FF:000005">
    <property type="entry name" value="Forkhead box P1, isoform CRA_f"/>
    <property type="match status" value="1"/>
</dbReference>
<evidence type="ECO:0000256" key="3">
    <source>
        <dbReference type="ARBA" id="ARBA00022723"/>
    </source>
</evidence>
<dbReference type="InterPro" id="IPR036390">
    <property type="entry name" value="WH_DNA-bd_sf"/>
</dbReference>
<evidence type="ECO:0000256" key="5">
    <source>
        <dbReference type="ARBA" id="ARBA00022833"/>
    </source>
</evidence>
<dbReference type="InterPro" id="IPR001766">
    <property type="entry name" value="Fork_head_dom"/>
</dbReference>
<feature type="region of interest" description="Disordered" evidence="11">
    <location>
        <begin position="422"/>
        <end position="554"/>
    </location>
</feature>
<dbReference type="InterPro" id="IPR050998">
    <property type="entry name" value="FOXP"/>
</dbReference>
<dbReference type="Pfam" id="PF00250">
    <property type="entry name" value="Forkhead"/>
    <property type="match status" value="1"/>
</dbReference>
<keyword evidence="7 10" id="KW-0238">DNA-binding</keyword>
<name>A0A4W2FF52_BOBOX</name>
<dbReference type="Gene3D" id="1.20.5.340">
    <property type="match status" value="1"/>
</dbReference>
<evidence type="ECO:0000256" key="6">
    <source>
        <dbReference type="ARBA" id="ARBA00023015"/>
    </source>
</evidence>
<feature type="compositionally biased region" description="Polar residues" evidence="11">
    <location>
        <begin position="1"/>
        <end position="17"/>
    </location>
</feature>
<dbReference type="AlphaFoldDB" id="A0A4W2FF52"/>
<evidence type="ECO:0000256" key="2">
    <source>
        <dbReference type="ARBA" id="ARBA00022491"/>
    </source>
</evidence>
<evidence type="ECO:0000256" key="11">
    <source>
        <dbReference type="SAM" id="MobiDB-lite"/>
    </source>
</evidence>
<evidence type="ECO:0000256" key="7">
    <source>
        <dbReference type="ARBA" id="ARBA00023125"/>
    </source>
</evidence>
<dbReference type="GO" id="GO:0005829">
    <property type="term" value="C:cytosol"/>
    <property type="evidence" value="ECO:0007669"/>
    <property type="project" value="Ensembl"/>
</dbReference>
<dbReference type="InterPro" id="IPR036388">
    <property type="entry name" value="WH-like_DNA-bd_sf"/>
</dbReference>
<evidence type="ECO:0000259" key="12">
    <source>
        <dbReference type="PROSITE" id="PS50039"/>
    </source>
</evidence>
<dbReference type="GO" id="GO:0000978">
    <property type="term" value="F:RNA polymerase II cis-regulatory region sequence-specific DNA binding"/>
    <property type="evidence" value="ECO:0007669"/>
    <property type="project" value="TreeGrafter"/>
</dbReference>
<feature type="compositionally biased region" description="Polar residues" evidence="11">
    <location>
        <begin position="460"/>
        <end position="478"/>
    </location>
</feature>
<dbReference type="SMART" id="SM00339">
    <property type="entry name" value="FH"/>
    <property type="match status" value="1"/>
</dbReference>
<evidence type="ECO:0000313" key="13">
    <source>
        <dbReference type="Ensembl" id="ENSBIXP00005003244.1"/>
    </source>
</evidence>
<keyword evidence="8" id="KW-0804">Transcription</keyword>
<dbReference type="Pfam" id="PF16159">
    <property type="entry name" value="FOXP-CC"/>
    <property type="match status" value="1"/>
</dbReference>
<evidence type="ECO:0000313" key="14">
    <source>
        <dbReference type="Proteomes" id="UP000429181"/>
    </source>
</evidence>
<dbReference type="Proteomes" id="UP000429181">
    <property type="component" value="Chromosome 23"/>
</dbReference>
<dbReference type="PROSITE" id="PS50039">
    <property type="entry name" value="FORK_HEAD_3"/>
    <property type="match status" value="1"/>
</dbReference>
<dbReference type="GO" id="GO:0005654">
    <property type="term" value="C:nucleoplasm"/>
    <property type="evidence" value="ECO:0007669"/>
    <property type="project" value="Ensembl"/>
</dbReference>
<feature type="domain" description="Fork-head" evidence="12">
    <location>
        <begin position="578"/>
        <end position="651"/>
    </location>
</feature>
<dbReference type="GO" id="GO:0001227">
    <property type="term" value="F:DNA-binding transcription repressor activity, RNA polymerase II-specific"/>
    <property type="evidence" value="ECO:0007669"/>
    <property type="project" value="TreeGrafter"/>
</dbReference>
<dbReference type="GO" id="GO:0008270">
    <property type="term" value="F:zinc ion binding"/>
    <property type="evidence" value="ECO:0007669"/>
    <property type="project" value="UniProtKB-KW"/>
</dbReference>
<keyword evidence="5" id="KW-0862">Zinc</keyword>
<dbReference type="PANTHER" id="PTHR45796:SF7">
    <property type="entry name" value="FORKHEAD BOX PROTEIN P4"/>
    <property type="match status" value="1"/>
</dbReference>
<reference evidence="13" key="2">
    <citation type="submission" date="2025-08" db="UniProtKB">
        <authorList>
            <consortium name="Ensembl"/>
        </authorList>
    </citation>
    <scope>IDENTIFICATION</scope>
</reference>
<feature type="region of interest" description="Disordered" evidence="11">
    <location>
        <begin position="213"/>
        <end position="257"/>
    </location>
</feature>
<feature type="compositionally biased region" description="Polar residues" evidence="11">
    <location>
        <begin position="213"/>
        <end position="223"/>
    </location>
</feature>
<feature type="region of interest" description="Disordered" evidence="11">
    <location>
        <begin position="1"/>
        <end position="60"/>
    </location>
</feature>
<protein>
    <submittedName>
        <fullName evidence="13">Forkhead box P4</fullName>
    </submittedName>
</protein>
<dbReference type="SUPFAM" id="SSF46785">
    <property type="entry name" value="Winged helix' DNA-binding domain"/>
    <property type="match status" value="1"/>
</dbReference>
<feature type="compositionally biased region" description="Gly residues" evidence="11">
    <location>
        <begin position="27"/>
        <end position="48"/>
    </location>
</feature>
<evidence type="ECO:0000256" key="10">
    <source>
        <dbReference type="PROSITE-ProRule" id="PRU00089"/>
    </source>
</evidence>
<feature type="compositionally biased region" description="Basic and acidic residues" evidence="11">
    <location>
        <begin position="336"/>
        <end position="347"/>
    </location>
</feature>
<dbReference type="Ensembl" id="ENSBIXT00005010695.1">
    <property type="protein sequence ID" value="ENSBIXP00005003244.1"/>
    <property type="gene ID" value="ENSBIXG00005009430.1"/>
</dbReference>
<keyword evidence="9 10" id="KW-0539">Nucleus</keyword>
<dbReference type="Gene3D" id="1.10.10.10">
    <property type="entry name" value="Winged helix-like DNA-binding domain superfamily/Winged helix DNA-binding domain"/>
    <property type="match status" value="1"/>
</dbReference>
<feature type="region of interest" description="Disordered" evidence="11">
    <location>
        <begin position="310"/>
        <end position="355"/>
    </location>
</feature>
<accession>A0A4W2FF52</accession>
<dbReference type="GeneTree" id="ENSGT00940000158700"/>
<dbReference type="InterPro" id="IPR032354">
    <property type="entry name" value="FOXP-CC"/>
</dbReference>
<evidence type="ECO:0000256" key="4">
    <source>
        <dbReference type="ARBA" id="ARBA00022771"/>
    </source>
</evidence>
<proteinExistence type="predicted"/>
<keyword evidence="6" id="KW-0805">Transcription regulation</keyword>
<keyword evidence="4" id="KW-0863">Zinc-finger</keyword>
<sequence>MMVESASETIRSAPSGQNGVGSLSGQADGGGGGSSGGGAAGPAAGGAGRDSAVGADSNGEMSPAELLHFQQQQALQVARQFLLQQASGLSSPGNNDSKQSASAVQVPVSVAMMSPQMLTPQQMQQILSPPQLQALLQQQQALMIQQLQEYYKKQQEQLHLQLLTQQQAGKQQPKEALGNKQLAFQQQLLQMQQLQQQHLLNLQRQGLVSLQPSQASGPLQTLPQGECPAPTQPQPHRPHLPPRAPRSQLQQGAACVPGAPPASPLCLAAAVCPTDLPQLWKGEGAPGQPAEDSVKQEGLDLTGTATTATSFAAPPKVSPPLSHHTLPNGQPTVLTPRRDSSSHEETPGSHPLYGHGECKWPGCETLCEDLGQFIKHLNTEHALDDRSTAQCRVQMQVVQQLEIQLAKESERLQAMMTHLHMRPSEPKPFSQPVSDSPLPAALRTARPRPLTGGPRLSTLPRCSQLNPVPGSSSFSKVTVSAADSFPDGLAHPPTSAAAPVTPLRPPGLGSASLHSGGPARRRSSDKFCSPISSGKGRRGEARLPPQPEPPLPVTSSCPACLPPELAQNHEFYKNADVRPPFTYASLIRQAILETPDRQLTLNEIYNWFTRMFAYFRRNTATWKNAVRHNLSLHKCFVRVENVKGAVWTVDEREYQKRRPPKMTGSPTLVKNMISGLSYGTLNASYQVVDWSPTSALQPRHLPSSLLASEESLPHPLWQRHGAQGREVGIDRQWSLLPWLVPVLRGGSSVSLEGNTSSPGSPQS</sequence>
<dbReference type="FunFam" id="1.10.10.10:FF:000010">
    <property type="entry name" value="Forkhead box P2 isoform B"/>
    <property type="match status" value="1"/>
</dbReference>
<gene>
    <name evidence="13" type="primary">FOXP4</name>
</gene>
<evidence type="ECO:0000256" key="1">
    <source>
        <dbReference type="ARBA" id="ARBA00004123"/>
    </source>
</evidence>
<dbReference type="PRINTS" id="PR00053">
    <property type="entry name" value="FORKHEAD"/>
</dbReference>
<keyword evidence="3" id="KW-0479">Metal-binding</keyword>
<keyword evidence="2" id="KW-0678">Repressor</keyword>
<evidence type="ECO:0000256" key="9">
    <source>
        <dbReference type="ARBA" id="ARBA00023242"/>
    </source>
</evidence>
<reference evidence="13 14" key="1">
    <citation type="submission" date="2018-11" db="EMBL/GenBank/DDBJ databases">
        <title>Haplotype-resolved cattle genomes.</title>
        <authorList>
            <person name="Low W.Y."/>
            <person name="Tearle R."/>
            <person name="Bickhart D.M."/>
            <person name="Rosen B.D."/>
            <person name="Koren S."/>
            <person name="Rhie A."/>
            <person name="Hiendleder S."/>
            <person name="Phillippy A.M."/>
            <person name="Smith T.P.L."/>
            <person name="Williams J.L."/>
        </authorList>
    </citation>
    <scope>NUCLEOTIDE SEQUENCE [LARGE SCALE GENOMIC DNA]</scope>
</reference>
<dbReference type="PANTHER" id="PTHR45796">
    <property type="entry name" value="FORKHEAD BOX P, ISOFORM C"/>
    <property type="match status" value="1"/>
</dbReference>
<feature type="DNA-binding region" description="Fork-head" evidence="10">
    <location>
        <begin position="578"/>
        <end position="651"/>
    </location>
</feature>
<dbReference type="InterPro" id="IPR030456">
    <property type="entry name" value="TF_fork_head_CS_2"/>
</dbReference>
<dbReference type="PROSITE" id="PS00658">
    <property type="entry name" value="FORK_HEAD_2"/>
    <property type="match status" value="1"/>
</dbReference>
<evidence type="ECO:0000256" key="8">
    <source>
        <dbReference type="ARBA" id="ARBA00023163"/>
    </source>
</evidence>
<dbReference type="InterPro" id="IPR047414">
    <property type="entry name" value="FH_FOXP4"/>
</dbReference>